<reference evidence="1 2" key="1">
    <citation type="submission" date="2013-12" db="EMBL/GenBank/DDBJ databases">
        <authorList>
            <consortium name="DOE Joint Genome Institute"/>
            <person name="Smidt H."/>
            <person name="Huntemann M."/>
            <person name="Han J."/>
            <person name="Chen A."/>
            <person name="Kyrpides N."/>
            <person name="Mavromatis K."/>
            <person name="Markowitz V."/>
            <person name="Palaniappan K."/>
            <person name="Ivanova N."/>
            <person name="Schaumberg A."/>
            <person name="Pati A."/>
            <person name="Liolios K."/>
            <person name="Nordberg H.P."/>
            <person name="Cantor M.N."/>
            <person name="Hua S.X."/>
            <person name="Woyke T."/>
        </authorList>
    </citation>
    <scope>NUCLEOTIDE SEQUENCE [LARGE SCALE GENOMIC DNA]</scope>
    <source>
        <strain evidence="2">DSM 15288</strain>
    </source>
</reference>
<dbReference type="RefSeq" id="WP_006718701.1">
    <property type="nucleotide sequence ID" value="NZ_CP007032.1"/>
</dbReference>
<name>W0E4W6_9FIRM</name>
<accession>W0E4W6</accession>
<dbReference type="Pfam" id="PF09837">
    <property type="entry name" value="DUF2064"/>
    <property type="match status" value="1"/>
</dbReference>
<dbReference type="InterPro" id="IPR018641">
    <property type="entry name" value="Trfase_1_rSAM/seldom-assoc"/>
</dbReference>
<dbReference type="STRING" id="871968.DESME_00770"/>
<evidence type="ECO:0000313" key="2">
    <source>
        <dbReference type="Proteomes" id="UP000010847"/>
    </source>
</evidence>
<dbReference type="PANTHER" id="PTHR36529">
    <property type="entry name" value="SLL1095 PROTEIN"/>
    <property type="match status" value="1"/>
</dbReference>
<evidence type="ECO:0008006" key="3">
    <source>
        <dbReference type="Google" id="ProtNLM"/>
    </source>
</evidence>
<dbReference type="KEGG" id="dmt:DESME_00770"/>
<dbReference type="Proteomes" id="UP000010847">
    <property type="component" value="Chromosome"/>
</dbReference>
<dbReference type="OrthoDB" id="9810303at2"/>
<dbReference type="EMBL" id="CP007032">
    <property type="protein sequence ID" value="AHF05787.1"/>
    <property type="molecule type" value="Genomic_DNA"/>
</dbReference>
<dbReference type="HOGENOM" id="CLU_986723_0_0_9"/>
<sequence length="282" mass="30323">MKKAILVFTKVPRVGDCKTRLTEARGGILTYEEATALYEACLLDVIEVSLSVEGADVWICYNKDGDRSYLDSLLDQVKNAQRIAGIFSDQGGSFDDCMQYATDHILKSGAENRLADCLLISGGDLPSLQPYILQDALNKLEKLSQSVSGQKVAVSKVKASDGSLIGAALVEGACQEGGFSLAGLTCTTNFTFNEVFYNKDGITALDMMANKAGDEQIPIAFVEEVPDIDIPVDLASAMPVLRIIELAAKHDPAITVPERTINFLNEMGLQSVALPPAARELV</sequence>
<dbReference type="InterPro" id="IPR029044">
    <property type="entry name" value="Nucleotide-diphossugar_trans"/>
</dbReference>
<keyword evidence="2" id="KW-1185">Reference proteome</keyword>
<organism evidence="1 2">
    <name type="scientific">Desulfitobacterium metallireducens DSM 15288</name>
    <dbReference type="NCBI Taxonomy" id="871968"/>
    <lineage>
        <taxon>Bacteria</taxon>
        <taxon>Bacillati</taxon>
        <taxon>Bacillota</taxon>
        <taxon>Clostridia</taxon>
        <taxon>Eubacteriales</taxon>
        <taxon>Desulfitobacteriaceae</taxon>
        <taxon>Desulfitobacterium</taxon>
    </lineage>
</organism>
<dbReference type="Gene3D" id="3.90.550.10">
    <property type="entry name" value="Spore Coat Polysaccharide Biosynthesis Protein SpsA, Chain A"/>
    <property type="match status" value="1"/>
</dbReference>
<protein>
    <recommendedName>
        <fullName evidence="3">DUF2064 domain-containing protein</fullName>
    </recommendedName>
</protein>
<evidence type="ECO:0000313" key="1">
    <source>
        <dbReference type="EMBL" id="AHF05787.1"/>
    </source>
</evidence>
<gene>
    <name evidence="1" type="ORF">DESME_00770</name>
</gene>
<dbReference type="SUPFAM" id="SSF53448">
    <property type="entry name" value="Nucleotide-diphospho-sugar transferases"/>
    <property type="match status" value="1"/>
</dbReference>
<proteinExistence type="predicted"/>
<dbReference type="PANTHER" id="PTHR36529:SF1">
    <property type="entry name" value="GLYCOSYLTRANSFERASE"/>
    <property type="match status" value="1"/>
</dbReference>
<dbReference type="eggNOG" id="COG3222">
    <property type="taxonomic scope" value="Bacteria"/>
</dbReference>
<dbReference type="AlphaFoldDB" id="W0E4W6"/>